<feature type="compositionally biased region" description="Pro residues" evidence="1">
    <location>
        <begin position="444"/>
        <end position="453"/>
    </location>
</feature>
<feature type="compositionally biased region" description="Low complexity" evidence="1">
    <location>
        <begin position="188"/>
        <end position="199"/>
    </location>
</feature>
<feature type="region of interest" description="Disordered" evidence="1">
    <location>
        <begin position="249"/>
        <end position="472"/>
    </location>
</feature>
<sequence>MAVTDWEPATEAETAMRDALHANNQELYFRILAGTELLLPVSAQALAGEAPLGWGTWTTGGRTHVLAFTSTAALRACLGATAGPSRRAPYADLAATWPNHEWWLAVNPGLPIEGYLPAWFVSQLSRGDVRLPGRTMGARARLERVESVARAQADTTGPAPATEARDLAPDARSQPRPVAPPTPTQAIGAGPDASAARPGAPGPARVPHPARPSAAPYRPEPDRPRPSGPEPVVPAAASYPEVPAAASYPDVVPAAGGTRPGGEPRPPADPANGRPAATPPSGPDGAPRPPVAPWMTSPRRRLLGEGLGARLAGDGGPPNGRSSFFEPASERGASPRASRDPLRTGERAAPPPRPGLGGQAFPRRRPATAQPGEEPTRAFQFDRPDGQAPPPAPADRRPDPLAEESTRAFRVPTPDAEATQALPRRHPTPATPAEEQTQRLPDPSARPTPPPVEELPVSIAEPVSGPPAPRRGFSPIVIEGTVIESRDLPVAPAPDRIPPATAGLDNSASMNGSAGGGQFAASGAAGPTFPRPAFASPSADDPTEPISPAPGQRTEPVLPAPEQRTSSLFAAPEQRVSPPFAAPEQRTDPAAEQRTGPVFPAPEQRTEPIAPVPSGGSAAQAVPDDEEPTEPLAPVSDDRAQSLFAAPTAPVPPAFGGRPEGASSAAAPVSPAFGGRSEGASSAAAPVSPAFGGRTEAAGPSAPASVSPAFGGRPEATVPSPAAPVSPAFGGQPAATVPTPPVAPAFGGAPAETPVAEPAGPIPAGPFVAEHTSPGKAAPSSGGADRVTPAQAAEAFQPANAVEEDLLDAAGSGSTDTFLSTLLLARVLLPVAPDSTPGSRPGDPGFVWRTEELDGETYVVVHTSPERLADHCPEPVETVEVRFVQLIRRWPDEVWSFAVNPGSPIGAKLPGEQIVGLANWAAEVGLGDETESEPEAVAVEEPAERPRYAPQVADPTRPVTMQKAVAPSQLAYYLERGYDRVSGFVHRANELAHLNTPAQLHDALGLGYPDSPFARDADRIYVLRWPAYRPSLYRIPYGGQNEPAMRAMEGWVIERPPFRGNGFAPGDSSEVVAEFKVDSARLPHGAQLWRIGADGTERVVALLDTDALLWRQVGEP</sequence>
<protein>
    <submittedName>
        <fullName evidence="3">Type III secretion system (T3SS) SseB-like protein</fullName>
    </submittedName>
</protein>
<accession>A0A561WEE0</accession>
<feature type="compositionally biased region" description="Basic and acidic residues" evidence="1">
    <location>
        <begin position="394"/>
        <end position="407"/>
    </location>
</feature>
<evidence type="ECO:0000313" key="4">
    <source>
        <dbReference type="Proteomes" id="UP000319927"/>
    </source>
</evidence>
<keyword evidence="4" id="KW-1185">Reference proteome</keyword>
<feature type="compositionally biased region" description="Low complexity" evidence="1">
    <location>
        <begin position="697"/>
        <end position="737"/>
    </location>
</feature>
<feature type="region of interest" description="Disordered" evidence="1">
    <location>
        <begin position="487"/>
        <end position="788"/>
    </location>
</feature>
<feature type="compositionally biased region" description="Low complexity" evidence="1">
    <location>
        <begin position="660"/>
        <end position="690"/>
    </location>
</feature>
<feature type="compositionally biased region" description="Basic and acidic residues" evidence="1">
    <location>
        <begin position="337"/>
        <end position="346"/>
    </location>
</feature>
<feature type="domain" description="SseB protein N-terminal" evidence="2">
    <location>
        <begin position="807"/>
        <end position="914"/>
    </location>
</feature>
<evidence type="ECO:0000259" key="2">
    <source>
        <dbReference type="Pfam" id="PF07179"/>
    </source>
</evidence>
<dbReference type="Proteomes" id="UP000319927">
    <property type="component" value="Unassembled WGS sequence"/>
</dbReference>
<gene>
    <name evidence="3" type="ORF">FHX75_12747</name>
</gene>
<proteinExistence type="predicted"/>
<reference evidence="3 4" key="1">
    <citation type="submission" date="2019-06" db="EMBL/GenBank/DDBJ databases">
        <title>Sequencing the genomes of 1000 actinobacteria strains.</title>
        <authorList>
            <person name="Klenk H.-P."/>
        </authorList>
    </citation>
    <scope>NUCLEOTIDE SEQUENCE [LARGE SCALE GENOMIC DNA]</scope>
    <source>
        <strain evidence="3 4">DSM 102131</strain>
    </source>
</reference>
<feature type="compositionally biased region" description="Basic and acidic residues" evidence="1">
    <location>
        <begin position="374"/>
        <end position="385"/>
    </location>
</feature>
<name>A0A561WEE0_9ACTN</name>
<dbReference type="AlphaFoldDB" id="A0A561WEE0"/>
<dbReference type="Pfam" id="PF07179">
    <property type="entry name" value="SseB"/>
    <property type="match status" value="2"/>
</dbReference>
<feature type="domain" description="SseB protein N-terminal" evidence="2">
    <location>
        <begin position="21"/>
        <end position="118"/>
    </location>
</feature>
<comment type="caution">
    <text evidence="3">The sequence shown here is derived from an EMBL/GenBank/DDBJ whole genome shotgun (WGS) entry which is preliminary data.</text>
</comment>
<dbReference type="EMBL" id="VIXA01000002">
    <property type="protein sequence ID" value="TWG22225.1"/>
    <property type="molecule type" value="Genomic_DNA"/>
</dbReference>
<feature type="compositionally biased region" description="Pro residues" evidence="1">
    <location>
        <begin position="277"/>
        <end position="292"/>
    </location>
</feature>
<feature type="compositionally biased region" description="Pro residues" evidence="1">
    <location>
        <begin position="200"/>
        <end position="210"/>
    </location>
</feature>
<dbReference type="InterPro" id="IPR009839">
    <property type="entry name" value="SseB_N"/>
</dbReference>
<evidence type="ECO:0000256" key="1">
    <source>
        <dbReference type="SAM" id="MobiDB-lite"/>
    </source>
</evidence>
<evidence type="ECO:0000313" key="3">
    <source>
        <dbReference type="EMBL" id="TWG22225.1"/>
    </source>
</evidence>
<organism evidence="3 4">
    <name type="scientific">Micromonospora palomenae</name>
    <dbReference type="NCBI Taxonomy" id="1461247"/>
    <lineage>
        <taxon>Bacteria</taxon>
        <taxon>Bacillati</taxon>
        <taxon>Actinomycetota</taxon>
        <taxon>Actinomycetes</taxon>
        <taxon>Micromonosporales</taxon>
        <taxon>Micromonosporaceae</taxon>
        <taxon>Micromonospora</taxon>
    </lineage>
</organism>
<feature type="region of interest" description="Disordered" evidence="1">
    <location>
        <begin position="143"/>
        <end position="235"/>
    </location>
</feature>